<dbReference type="EMBL" id="JABUKG010000008">
    <property type="protein sequence ID" value="MBY6320973.1"/>
    <property type="molecule type" value="Genomic_DNA"/>
</dbReference>
<feature type="domain" description="Guanylate cyclase" evidence="2">
    <location>
        <begin position="100"/>
        <end position="212"/>
    </location>
</feature>
<evidence type="ECO:0000313" key="4">
    <source>
        <dbReference type="Proteomes" id="UP001520140"/>
    </source>
</evidence>
<dbReference type="CDD" id="cd07302">
    <property type="entry name" value="CHD"/>
    <property type="match status" value="1"/>
</dbReference>
<accession>A0ABS7NSI8</accession>
<protein>
    <submittedName>
        <fullName evidence="3">Adenylate/guanylate cyclase domain-containing protein</fullName>
    </submittedName>
</protein>
<dbReference type="InterPro" id="IPR050697">
    <property type="entry name" value="Adenylyl/Guanylyl_Cyclase_3/4"/>
</dbReference>
<dbReference type="SUPFAM" id="SSF55073">
    <property type="entry name" value="Nucleotide cyclase"/>
    <property type="match status" value="1"/>
</dbReference>
<dbReference type="Gene3D" id="3.30.70.1230">
    <property type="entry name" value="Nucleotide cyclase"/>
    <property type="match status" value="1"/>
</dbReference>
<evidence type="ECO:0000313" key="3">
    <source>
        <dbReference type="EMBL" id="MBY6320973.1"/>
    </source>
</evidence>
<proteinExistence type="inferred from homology"/>
<name>A0ABS7NSI8_9NOCA</name>
<dbReference type="Pfam" id="PF00211">
    <property type="entry name" value="Guanylate_cyc"/>
    <property type="match status" value="1"/>
</dbReference>
<comment type="similarity">
    <text evidence="1">Belongs to the adenylyl cyclase class-3 family.</text>
</comment>
<dbReference type="SMART" id="SM00044">
    <property type="entry name" value="CYCc"/>
    <property type="match status" value="1"/>
</dbReference>
<dbReference type="Proteomes" id="UP001520140">
    <property type="component" value="Unassembled WGS sequence"/>
</dbReference>
<organism evidence="3 4">
    <name type="scientific">Rhodococcoides kroppenstedtii</name>
    <dbReference type="NCBI Taxonomy" id="293050"/>
    <lineage>
        <taxon>Bacteria</taxon>
        <taxon>Bacillati</taxon>
        <taxon>Actinomycetota</taxon>
        <taxon>Actinomycetes</taxon>
        <taxon>Mycobacteriales</taxon>
        <taxon>Nocardiaceae</taxon>
        <taxon>Rhodococcoides</taxon>
    </lineage>
</organism>
<dbReference type="PROSITE" id="PS50125">
    <property type="entry name" value="GUANYLATE_CYCLASE_2"/>
    <property type="match status" value="1"/>
</dbReference>
<evidence type="ECO:0000256" key="1">
    <source>
        <dbReference type="ARBA" id="ARBA00005381"/>
    </source>
</evidence>
<dbReference type="InterPro" id="IPR001054">
    <property type="entry name" value="A/G_cyclase"/>
</dbReference>
<gene>
    <name evidence="3" type="ORF">HQ605_09080</name>
</gene>
<reference evidence="3 4" key="1">
    <citation type="submission" date="2020-06" db="EMBL/GenBank/DDBJ databases">
        <title>Taxonomy, biology and ecology of Rhodococcus bacteria occurring in California pistachio and other woody hosts as revealed by genome sequence analyses.</title>
        <authorList>
            <person name="Gai Y."/>
            <person name="Riely B."/>
        </authorList>
    </citation>
    <scope>NUCLEOTIDE SEQUENCE [LARGE SCALE GENOMIC DNA]</scope>
    <source>
        <strain evidence="3 4">BP-284</strain>
    </source>
</reference>
<dbReference type="PANTHER" id="PTHR43081:SF19">
    <property type="entry name" value="PH-SENSITIVE ADENYLATE CYCLASE RV1264"/>
    <property type="match status" value="1"/>
</dbReference>
<dbReference type="PANTHER" id="PTHR43081">
    <property type="entry name" value="ADENYLATE CYCLASE, TERMINAL-DIFFERENTIATION SPECIFIC-RELATED"/>
    <property type="match status" value="1"/>
</dbReference>
<comment type="caution">
    <text evidence="3">The sequence shown here is derived from an EMBL/GenBank/DDBJ whole genome shotgun (WGS) entry which is preliminary data.</text>
</comment>
<keyword evidence="4" id="KW-1185">Reference proteome</keyword>
<dbReference type="RefSeq" id="WP_068099341.1">
    <property type="nucleotide sequence ID" value="NZ_JAAFYU010000040.1"/>
</dbReference>
<sequence>MSPSAREALRAVVDTARTVNRTDRVVDAVRKLRGVLPGDPTFGDPLSTAGPGTARLVARVTDRLQSEEPGAAKEVSLGALQVWQALLERTGRGRGERDVTIVFTDLVGFSTWSLSAGDATTLILLKQVARAVERPMQDRGGHIVKRLGDGVMAVFPSADNAVGAVFDARDALARVTVDGYTPRMRVGIHTGRPRAVGSDWLGVDVTVSARVMQAGADGNVMISSAALDTVSPEVLAALRLSAKPYRRGLFSPKLDGVPEGLRINRLVQAPER</sequence>
<dbReference type="InterPro" id="IPR029787">
    <property type="entry name" value="Nucleotide_cyclase"/>
</dbReference>
<evidence type="ECO:0000259" key="2">
    <source>
        <dbReference type="PROSITE" id="PS50125"/>
    </source>
</evidence>